<keyword evidence="2" id="KW-1185">Reference proteome</keyword>
<accession>A0ABP7F0P0</accession>
<proteinExistence type="predicted"/>
<dbReference type="Proteomes" id="UP001499884">
    <property type="component" value="Unassembled WGS sequence"/>
</dbReference>
<name>A0ABP7F0P0_9ACTN</name>
<gene>
    <name evidence="1" type="ORF">GCM10023082_26440</name>
</gene>
<dbReference type="EMBL" id="BAABEP010000014">
    <property type="protein sequence ID" value="GAA3727180.1"/>
    <property type="molecule type" value="Genomic_DNA"/>
</dbReference>
<sequence>MEDSRAPRGAAWREDGQLVIQCPYCDGEHRHGTGGPKRGDGDGYRVSHCSVAVGGSYYVVES</sequence>
<reference evidence="2" key="1">
    <citation type="journal article" date="2019" name="Int. J. Syst. Evol. Microbiol.">
        <title>The Global Catalogue of Microorganisms (GCM) 10K type strain sequencing project: providing services to taxonomists for standard genome sequencing and annotation.</title>
        <authorList>
            <consortium name="The Broad Institute Genomics Platform"/>
            <consortium name="The Broad Institute Genome Sequencing Center for Infectious Disease"/>
            <person name="Wu L."/>
            <person name="Ma J."/>
        </authorList>
    </citation>
    <scope>NUCLEOTIDE SEQUENCE [LARGE SCALE GENOMIC DNA]</scope>
    <source>
        <strain evidence="2">JCM 30846</strain>
    </source>
</reference>
<evidence type="ECO:0000313" key="1">
    <source>
        <dbReference type="EMBL" id="GAA3727180.1"/>
    </source>
</evidence>
<comment type="caution">
    <text evidence="1">The sequence shown here is derived from an EMBL/GenBank/DDBJ whole genome shotgun (WGS) entry which is preliminary data.</text>
</comment>
<protein>
    <submittedName>
        <fullName evidence="1">Uncharacterized protein</fullName>
    </submittedName>
</protein>
<organism evidence="1 2">
    <name type="scientific">Streptomyces tremellae</name>
    <dbReference type="NCBI Taxonomy" id="1124239"/>
    <lineage>
        <taxon>Bacteria</taxon>
        <taxon>Bacillati</taxon>
        <taxon>Actinomycetota</taxon>
        <taxon>Actinomycetes</taxon>
        <taxon>Kitasatosporales</taxon>
        <taxon>Streptomycetaceae</taxon>
        <taxon>Streptomyces</taxon>
    </lineage>
</organism>
<evidence type="ECO:0000313" key="2">
    <source>
        <dbReference type="Proteomes" id="UP001499884"/>
    </source>
</evidence>